<dbReference type="Proteomes" id="UP000050761">
    <property type="component" value="Unassembled WGS sequence"/>
</dbReference>
<dbReference type="WBParaSite" id="HPBE_0001765201-mRNA-1">
    <property type="protein sequence ID" value="HPBE_0001765201-mRNA-1"/>
    <property type="gene ID" value="HPBE_0001765201"/>
</dbReference>
<accession>A0A183G7A7</accession>
<reference evidence="3" key="1">
    <citation type="submission" date="2019-09" db="UniProtKB">
        <authorList>
            <consortium name="WormBaseParasite"/>
        </authorList>
    </citation>
    <scope>IDENTIFICATION</scope>
</reference>
<protein>
    <submittedName>
        <fullName evidence="3">DNA polymerase epsilon catalytic subunit</fullName>
    </submittedName>
</protein>
<proteinExistence type="predicted"/>
<evidence type="ECO:0000256" key="1">
    <source>
        <dbReference type="SAM" id="MobiDB-lite"/>
    </source>
</evidence>
<evidence type="ECO:0000313" key="3">
    <source>
        <dbReference type="WBParaSite" id="HPBE_0001765201-mRNA-1"/>
    </source>
</evidence>
<feature type="region of interest" description="Disordered" evidence="1">
    <location>
        <begin position="1"/>
        <end position="30"/>
    </location>
</feature>
<evidence type="ECO:0000313" key="2">
    <source>
        <dbReference type="Proteomes" id="UP000050761"/>
    </source>
</evidence>
<organism evidence="2 3">
    <name type="scientific">Heligmosomoides polygyrus</name>
    <name type="common">Parasitic roundworm</name>
    <dbReference type="NCBI Taxonomy" id="6339"/>
    <lineage>
        <taxon>Eukaryota</taxon>
        <taxon>Metazoa</taxon>
        <taxon>Ecdysozoa</taxon>
        <taxon>Nematoda</taxon>
        <taxon>Chromadorea</taxon>
        <taxon>Rhabditida</taxon>
        <taxon>Rhabditina</taxon>
        <taxon>Rhabditomorpha</taxon>
        <taxon>Strongyloidea</taxon>
        <taxon>Heligmosomidae</taxon>
        <taxon>Heligmosomoides</taxon>
    </lineage>
</organism>
<dbReference type="AlphaFoldDB" id="A0A183G7A7"/>
<sequence length="139" mass="15328">LSSDDEDKAAVVEPDVEDESGSDSDAPAEISSKVVPDIKLGDEAELSIFEQVYTYLNRIFVPAFVSQALQSTSQISQKSLMLCPYVSRFRSAQFKVVTLSEGVNKSLEPMVNFREELLKARTAAKREKGNPLSLLVGVW</sequence>
<keyword evidence="2" id="KW-1185">Reference proteome</keyword>
<name>A0A183G7A7_HELPZ</name>